<evidence type="ECO:0000313" key="2">
    <source>
        <dbReference type="EMBL" id="ORZ36081.1"/>
    </source>
</evidence>
<evidence type="ECO:0000256" key="1">
    <source>
        <dbReference type="SAM" id="MobiDB-lite"/>
    </source>
</evidence>
<feature type="compositionally biased region" description="Basic and acidic residues" evidence="1">
    <location>
        <begin position="29"/>
        <end position="55"/>
    </location>
</feature>
<dbReference type="EMBL" id="MCFL01000019">
    <property type="protein sequence ID" value="ORZ36081.1"/>
    <property type="molecule type" value="Genomic_DNA"/>
</dbReference>
<gene>
    <name evidence="2" type="ORF">BCR44DRAFT_1433421</name>
</gene>
<feature type="compositionally biased region" description="Pro residues" evidence="1">
    <location>
        <begin position="161"/>
        <end position="173"/>
    </location>
</feature>
<evidence type="ECO:0000313" key="3">
    <source>
        <dbReference type="Proteomes" id="UP000193411"/>
    </source>
</evidence>
<reference evidence="2 3" key="1">
    <citation type="submission" date="2016-07" db="EMBL/GenBank/DDBJ databases">
        <title>Pervasive Adenine N6-methylation of Active Genes in Fungi.</title>
        <authorList>
            <consortium name="DOE Joint Genome Institute"/>
            <person name="Mondo S.J."/>
            <person name="Dannebaum R.O."/>
            <person name="Kuo R.C."/>
            <person name="Labutti K."/>
            <person name="Haridas S."/>
            <person name="Kuo A."/>
            <person name="Salamov A."/>
            <person name="Ahrendt S.R."/>
            <person name="Lipzen A."/>
            <person name="Sullivan W."/>
            <person name="Andreopoulos W.B."/>
            <person name="Clum A."/>
            <person name="Lindquist E."/>
            <person name="Daum C."/>
            <person name="Ramamoorthy G.K."/>
            <person name="Gryganskyi A."/>
            <person name="Culley D."/>
            <person name="Magnuson J.K."/>
            <person name="James T.Y."/>
            <person name="O'Malley M.A."/>
            <person name="Stajich J.E."/>
            <person name="Spatafora J.W."/>
            <person name="Visel A."/>
            <person name="Grigoriev I.V."/>
        </authorList>
    </citation>
    <scope>NUCLEOTIDE SEQUENCE [LARGE SCALE GENOMIC DNA]</scope>
    <source>
        <strain evidence="2 3">PL171</strain>
    </source>
</reference>
<keyword evidence="3" id="KW-1185">Reference proteome</keyword>
<protein>
    <submittedName>
        <fullName evidence="2">Uncharacterized protein</fullName>
    </submittedName>
</protein>
<feature type="region of interest" description="Disordered" evidence="1">
    <location>
        <begin position="1"/>
        <end position="281"/>
    </location>
</feature>
<accession>A0A1Y2HQK2</accession>
<sequence length="281" mass="28179">MRPRGTSSHPPPRGYSRERGGYDGPGYHGGHDDHGARGSIGPRDRDRAPSVDRRAGPGPNLSLPPTPAAHHHPTPPRPAPGPLPVAHGPESISGLLDKYGVQPPASGGSAGAGMARDMSRSSTGGGYPSHGTGQRSRMSSAGDSRPLSASRPGSASHPSLPSKPPMPPLPLPPSAGGAGGSGPASARTSADRVAVGPPRNIGLPRAPSVTMTTSVSSGEGVWGGIGTANVGGSSEREREMPSSASVPVAEAPLANAPDRSHRDRPNPWASAVGVGANARRG</sequence>
<dbReference type="AlphaFoldDB" id="A0A1Y2HQK2"/>
<name>A0A1Y2HQK2_9FUNG</name>
<proteinExistence type="predicted"/>
<dbReference type="Proteomes" id="UP000193411">
    <property type="component" value="Unassembled WGS sequence"/>
</dbReference>
<comment type="caution">
    <text evidence="2">The sequence shown here is derived from an EMBL/GenBank/DDBJ whole genome shotgun (WGS) entry which is preliminary data.</text>
</comment>
<feature type="compositionally biased region" description="Polar residues" evidence="1">
    <location>
        <begin position="131"/>
        <end position="142"/>
    </location>
</feature>
<organism evidence="2 3">
    <name type="scientific">Catenaria anguillulae PL171</name>
    <dbReference type="NCBI Taxonomy" id="765915"/>
    <lineage>
        <taxon>Eukaryota</taxon>
        <taxon>Fungi</taxon>
        <taxon>Fungi incertae sedis</taxon>
        <taxon>Blastocladiomycota</taxon>
        <taxon>Blastocladiomycetes</taxon>
        <taxon>Blastocladiales</taxon>
        <taxon>Catenariaceae</taxon>
        <taxon>Catenaria</taxon>
    </lineage>
</organism>